<gene>
    <name evidence="2" type="ORF">SAMN02927937_00410</name>
</gene>
<dbReference type="OrthoDB" id="1492759at2"/>
<dbReference type="EMBL" id="FNXE01000003">
    <property type="protein sequence ID" value="SEH59837.1"/>
    <property type="molecule type" value="Genomic_DNA"/>
</dbReference>
<dbReference type="Gene3D" id="2.60.120.200">
    <property type="match status" value="1"/>
</dbReference>
<dbReference type="RefSeq" id="WP_091095796.1">
    <property type="nucleotide sequence ID" value="NZ_FNXE01000003.1"/>
</dbReference>
<feature type="chain" id="PRO_5011616533" evidence="1">
    <location>
        <begin position="22"/>
        <end position="201"/>
    </location>
</feature>
<accession>A0A1H6JHD3</accession>
<sequence length="201" mass="22297">MKNLKYIFPIALLTIAGLFTACSPEDEQELPQYSPTIYLEDFQKVIDGTFDETPFTNVAESGTKKWFSNSYNGNAYYEFSPFNSNEALNIAWFVTPAINLDSAVKKRLTFQSAQHHVVNTENNYLQVFVSTNFTGDVTTATWNELTFNGPKTGSGFNYDFFNSGAVDLSQYSGNIHIAFKATGGTASANAGAYMIDNIKVF</sequence>
<dbReference type="STRING" id="1159016.SAMN02927937_00410"/>
<dbReference type="Proteomes" id="UP000199634">
    <property type="component" value="Unassembled WGS sequence"/>
</dbReference>
<feature type="signal peptide" evidence="1">
    <location>
        <begin position="1"/>
        <end position="21"/>
    </location>
</feature>
<protein>
    <submittedName>
        <fullName evidence="2">Uncharacterized protein</fullName>
    </submittedName>
</protein>
<reference evidence="3" key="1">
    <citation type="submission" date="2016-10" db="EMBL/GenBank/DDBJ databases">
        <authorList>
            <person name="Varghese N."/>
            <person name="Submissions S."/>
        </authorList>
    </citation>
    <scope>NUCLEOTIDE SEQUENCE [LARGE SCALE GENOMIC DNA]</scope>
    <source>
        <strain evidence="3">CGMCC 1.10825</strain>
    </source>
</reference>
<keyword evidence="3" id="KW-1185">Reference proteome</keyword>
<evidence type="ECO:0000313" key="3">
    <source>
        <dbReference type="Proteomes" id="UP000199634"/>
    </source>
</evidence>
<dbReference type="PROSITE" id="PS51257">
    <property type="entry name" value="PROKAR_LIPOPROTEIN"/>
    <property type="match status" value="1"/>
</dbReference>
<evidence type="ECO:0000256" key="1">
    <source>
        <dbReference type="SAM" id="SignalP"/>
    </source>
</evidence>
<organism evidence="2 3">
    <name type="scientific">Paenimyroides marinum</name>
    <dbReference type="NCBI Taxonomy" id="1159016"/>
    <lineage>
        <taxon>Bacteria</taxon>
        <taxon>Pseudomonadati</taxon>
        <taxon>Bacteroidota</taxon>
        <taxon>Flavobacteriia</taxon>
        <taxon>Flavobacteriales</taxon>
        <taxon>Flavobacteriaceae</taxon>
        <taxon>Paenimyroides</taxon>
    </lineage>
</organism>
<dbReference type="AlphaFoldDB" id="A0A1H6JHD3"/>
<name>A0A1H6JHD3_9FLAO</name>
<keyword evidence="1" id="KW-0732">Signal</keyword>
<proteinExistence type="predicted"/>
<evidence type="ECO:0000313" key="2">
    <source>
        <dbReference type="EMBL" id="SEH59837.1"/>
    </source>
</evidence>